<dbReference type="InterPro" id="IPR005064">
    <property type="entry name" value="BUG"/>
</dbReference>
<feature type="chain" id="PRO_5008258893" description="MFS transporter" evidence="2">
    <location>
        <begin position="28"/>
        <end position="324"/>
    </location>
</feature>
<dbReference type="Proteomes" id="UP000091926">
    <property type="component" value="Chromosome"/>
</dbReference>
<keyword evidence="2" id="KW-0732">Signal</keyword>
<evidence type="ECO:0000256" key="2">
    <source>
        <dbReference type="SAM" id="SignalP"/>
    </source>
</evidence>
<dbReference type="Gene3D" id="3.40.190.10">
    <property type="entry name" value="Periplasmic binding protein-like II"/>
    <property type="match status" value="1"/>
</dbReference>
<dbReference type="PANTHER" id="PTHR42928">
    <property type="entry name" value="TRICARBOXYLATE-BINDING PROTEIN"/>
    <property type="match status" value="1"/>
</dbReference>
<evidence type="ECO:0000313" key="4">
    <source>
        <dbReference type="Proteomes" id="UP000091926"/>
    </source>
</evidence>
<comment type="similarity">
    <text evidence="1">Belongs to the UPF0065 (bug) family.</text>
</comment>
<dbReference type="Pfam" id="PF03401">
    <property type="entry name" value="TctC"/>
    <property type="match status" value="1"/>
</dbReference>
<protein>
    <recommendedName>
        <fullName evidence="5">MFS transporter</fullName>
    </recommendedName>
</protein>
<dbReference type="Gene3D" id="3.40.190.150">
    <property type="entry name" value="Bordetella uptake gene, domain 1"/>
    <property type="match status" value="1"/>
</dbReference>
<dbReference type="AlphaFoldDB" id="A0A193GEY7"/>
<sequence>MKPRNWLAALGIASALAFGAASGPAQAAYPDKPLRLIVGFPPGGGTDMLARYLAQHLGKSLGQSVVVENRGGANGVIGTTELARAAPDGYTLMLTISSHITNGLLYKDLPYDVLKGFTPISVVATSPFVLLANPALPANNLAELIALAKAKPGSINFGSPGNGSTQHLSHELMNQMAGVKMTHVAYRGGAPAMNDLLAGQVSLMFLTTVQSLPFLKEKRLKALAVSSAQRASVLPDVPTVAETVPGYESDVWFGVIAPAGTPQAIVDKLNKDIVAIVRTPETQKWLAQQGAVPVGDTPAEFAALMQGEYAKWTDVFKKTGIKAE</sequence>
<reference evidence="3 4" key="1">
    <citation type="submission" date="2016-06" db="EMBL/GenBank/DDBJ databases">
        <title>Complete genome sequences of Bordetella bronchialis and Bordetella flabilis.</title>
        <authorList>
            <person name="LiPuma J.J."/>
            <person name="Spilker T."/>
        </authorList>
    </citation>
    <scope>NUCLEOTIDE SEQUENCE [LARGE SCALE GENOMIC DNA]</scope>
    <source>
        <strain evidence="3 4">AU10664</strain>
    </source>
</reference>
<accession>A0A193GEY7</accession>
<dbReference type="SUPFAM" id="SSF53850">
    <property type="entry name" value="Periplasmic binding protein-like II"/>
    <property type="match status" value="1"/>
</dbReference>
<feature type="signal peptide" evidence="2">
    <location>
        <begin position="1"/>
        <end position="27"/>
    </location>
</feature>
<dbReference type="EMBL" id="CP016172">
    <property type="protein sequence ID" value="ANN78365.1"/>
    <property type="molecule type" value="Genomic_DNA"/>
</dbReference>
<name>A0A193GEY7_9BORD</name>
<dbReference type="PANTHER" id="PTHR42928:SF5">
    <property type="entry name" value="BLR1237 PROTEIN"/>
    <property type="match status" value="1"/>
</dbReference>
<dbReference type="OrthoDB" id="8678477at2"/>
<evidence type="ECO:0000256" key="1">
    <source>
        <dbReference type="ARBA" id="ARBA00006987"/>
    </source>
</evidence>
<dbReference type="STRING" id="463014.BAU07_15730"/>
<keyword evidence="4" id="KW-1185">Reference proteome</keyword>
<dbReference type="PIRSF" id="PIRSF017082">
    <property type="entry name" value="YflP"/>
    <property type="match status" value="1"/>
</dbReference>
<proteinExistence type="inferred from homology"/>
<dbReference type="CDD" id="cd13578">
    <property type="entry name" value="PBP2_Bug27"/>
    <property type="match status" value="1"/>
</dbReference>
<dbReference type="KEGG" id="bfz:BAU07_15730"/>
<dbReference type="RefSeq" id="WP_066659432.1">
    <property type="nucleotide sequence ID" value="NZ_CBCSCL010000037.1"/>
</dbReference>
<evidence type="ECO:0000313" key="3">
    <source>
        <dbReference type="EMBL" id="ANN78365.1"/>
    </source>
</evidence>
<gene>
    <name evidence="3" type="ORF">BAU07_15730</name>
</gene>
<dbReference type="InterPro" id="IPR042100">
    <property type="entry name" value="Bug_dom1"/>
</dbReference>
<evidence type="ECO:0008006" key="5">
    <source>
        <dbReference type="Google" id="ProtNLM"/>
    </source>
</evidence>
<organism evidence="3 4">
    <name type="scientific">Bordetella flabilis</name>
    <dbReference type="NCBI Taxonomy" id="463014"/>
    <lineage>
        <taxon>Bacteria</taxon>
        <taxon>Pseudomonadati</taxon>
        <taxon>Pseudomonadota</taxon>
        <taxon>Betaproteobacteria</taxon>
        <taxon>Burkholderiales</taxon>
        <taxon>Alcaligenaceae</taxon>
        <taxon>Bordetella</taxon>
    </lineage>
</organism>